<dbReference type="Proteomes" id="UP001173174">
    <property type="component" value="Unassembled WGS sequence"/>
</dbReference>
<reference evidence="3 5" key="3">
    <citation type="submission" date="2023-02" db="EMBL/GenBank/DDBJ databases">
        <title>Results of the 2020 Genomic Proficiency Test for the network of European Union Reference Laboratory for Antimicrobial Resistance assessing whole genome sequencing capacities.</title>
        <authorList>
            <person name="Hoffmann M."/>
            <person name="Luo Y."/>
            <person name="Sorensen L.H."/>
            <person name="Pedersen S.K."/>
            <person name="Hendriksen R.S."/>
        </authorList>
    </citation>
    <scope>NUCLEOTIDE SEQUENCE [LARGE SCALE GENOMIC DNA]</scope>
    <source>
        <strain evidence="3 5">GENOMIC22-006</strain>
    </source>
</reference>
<dbReference type="EMBL" id="JAREWH010000008">
    <property type="protein sequence ID" value="MDN3192783.1"/>
    <property type="molecule type" value="Genomic_DNA"/>
</dbReference>
<evidence type="ECO:0000313" key="1">
    <source>
        <dbReference type="EMBL" id="MDN3192783.1"/>
    </source>
</evidence>
<organism evidence="2 4">
    <name type="scientific">Enterococcus faecalis</name>
    <name type="common">Streptococcus faecalis</name>
    <dbReference type="NCBI Taxonomy" id="1351"/>
    <lineage>
        <taxon>Bacteria</taxon>
        <taxon>Bacillati</taxon>
        <taxon>Bacillota</taxon>
        <taxon>Bacilli</taxon>
        <taxon>Lactobacillales</taxon>
        <taxon>Enterococcaceae</taxon>
        <taxon>Enterococcus</taxon>
    </lineage>
</organism>
<protein>
    <submittedName>
        <fullName evidence="2">Uncharacterized protein</fullName>
    </submittedName>
</protein>
<sequence>MTNKELKSIAENARSLYRSNLITREEAKERIEPFIEAYNKKSIEIAKKFNQKPKTISFVSFLR</sequence>
<evidence type="ECO:0000313" key="3">
    <source>
        <dbReference type="EMBL" id="WEH21830.1"/>
    </source>
</evidence>
<dbReference type="AlphaFoldDB" id="A0A4U4BQ91"/>
<evidence type="ECO:0000313" key="4">
    <source>
        <dbReference type="Proteomes" id="UP000305511"/>
    </source>
</evidence>
<dbReference type="GeneID" id="60893332"/>
<dbReference type="EMBL" id="SIYF01000165">
    <property type="protein sequence ID" value="TKK86697.1"/>
    <property type="molecule type" value="Genomic_DNA"/>
</dbReference>
<proteinExistence type="predicted"/>
<reference evidence="2 4" key="1">
    <citation type="submission" date="2019-02" db="EMBL/GenBank/DDBJ databases">
        <title>Bacteria dissemination in different level of health care in South Africa: the effectiveness of infections prevention and control.</title>
        <authorList>
            <person name="Shobo C."/>
            <person name="Amoako D.G."/>
            <person name="Allam M."/>
            <person name="Ismail A."/>
            <person name="Bester L.A."/>
            <person name="Essack S.Y."/>
        </authorList>
    </citation>
    <scope>NUCLEOTIDE SEQUENCE [LARGE SCALE GENOMIC DNA]</scope>
    <source>
        <strain evidence="2 4">2SIL2</strain>
    </source>
</reference>
<reference evidence="1" key="2">
    <citation type="journal article" date="2023" name="Pathogens">
        <title>Prevalence of Enterococcus spp. and the Whole-Genome Characteristics of Enterococcus faecium and Enterococcus faecalis Strains Isolated from Free-Living Birds in Poland.</title>
        <authorList>
            <person name="Kwit R."/>
            <person name="Zajac M."/>
            <person name="Smialowska-Weglinska A."/>
            <person name="Skarzynska M."/>
            <person name="Bomba A."/>
            <person name="Lalak A."/>
            <person name="Skrzypiec E."/>
            <person name="Wojdat D."/>
            <person name="Koza W."/>
            <person name="Mikos-Wojewoda E."/>
            <person name="Pasim P."/>
            <person name="Skora M."/>
            <person name="Polak M."/>
            <person name="Wiacek J."/>
            <person name="Wasyl D."/>
        </authorList>
    </citation>
    <scope>NUCLEOTIDE SEQUENCE</scope>
    <source>
        <strain evidence="1">691B_2</strain>
    </source>
</reference>
<reference evidence="1" key="4">
    <citation type="submission" date="2023-03" db="EMBL/GenBank/DDBJ databases">
        <authorList>
            <person name="Zajac M."/>
            <person name="Kwit R."/>
            <person name="Wasyl D."/>
        </authorList>
    </citation>
    <scope>NUCLEOTIDE SEQUENCE</scope>
    <source>
        <strain evidence="1">691B_2</strain>
    </source>
</reference>
<dbReference type="EMBL" id="CP119159">
    <property type="protein sequence ID" value="WEH21830.1"/>
    <property type="molecule type" value="Genomic_DNA"/>
</dbReference>
<dbReference type="Proteomes" id="UP001221642">
    <property type="component" value="Chromosome"/>
</dbReference>
<dbReference type="Proteomes" id="UP000305511">
    <property type="component" value="Unassembled WGS sequence"/>
</dbReference>
<evidence type="ECO:0000313" key="2">
    <source>
        <dbReference type="EMBL" id="TKK86697.1"/>
    </source>
</evidence>
<accession>A0A4U4BQ91</accession>
<name>A0A4U4BQ91_ENTFL</name>
<dbReference type="RefSeq" id="WP_002363360.1">
    <property type="nucleotide sequence ID" value="NZ_CABGHR010000010.1"/>
</dbReference>
<gene>
    <name evidence="2" type="ORF">EY666_07725</name>
    <name evidence="3" type="ORF">P0D81_12390</name>
    <name evidence="1" type="ORF">P0E79_09855</name>
</gene>
<evidence type="ECO:0000313" key="5">
    <source>
        <dbReference type="Proteomes" id="UP001221642"/>
    </source>
</evidence>